<dbReference type="InterPro" id="IPR006171">
    <property type="entry name" value="TOPRIM_dom"/>
</dbReference>
<proteinExistence type="predicted"/>
<dbReference type="SUPFAM" id="SSF55464">
    <property type="entry name" value="Origin of replication-binding domain, RBD-like"/>
    <property type="match status" value="1"/>
</dbReference>
<dbReference type="InterPro" id="IPR050219">
    <property type="entry name" value="DnaG_primase"/>
</dbReference>
<dbReference type="CDD" id="cd18809">
    <property type="entry name" value="SF1_C_RecD"/>
    <property type="match status" value="1"/>
</dbReference>
<name>A0ABT5GDV5_9MICO</name>
<protein>
    <submittedName>
        <fullName evidence="3">Relaxase domain-containing protein</fullName>
    </submittedName>
</protein>
<dbReference type="SMART" id="SM00493">
    <property type="entry name" value="TOPRIM"/>
    <property type="match status" value="1"/>
</dbReference>
<gene>
    <name evidence="3" type="ORF">OO014_03500</name>
</gene>
<dbReference type="Pfam" id="PF08751">
    <property type="entry name" value="TrwC"/>
    <property type="match status" value="1"/>
</dbReference>
<dbReference type="EMBL" id="JAPFQL010000009">
    <property type="protein sequence ID" value="MDC5696309.1"/>
    <property type="molecule type" value="Genomic_DNA"/>
</dbReference>
<dbReference type="InterPro" id="IPR034151">
    <property type="entry name" value="TOPRIM_DnaG_bac"/>
</dbReference>
<sequence>MSIHKLTAGSGYDYLTRQVAALDATERGHTGLASYYTAKGEAPGVWVGSGLDGIEGLAAGDVVTAEQMQALFGSGHHPLAHERRARLAGDASDEQVQAVTRLGQPYKVYAGDVSAFRLEVAKRIAALNTEAGLPQDSPVALEERARVRTEVATELFRAEHGRDPEDAREVAATIAKHSRPRTNAVAGYDLTFSPVKAVSSLWAIASPEVAARIERAHQAAVKDALTFIEEQALFTRTGTNGVRQVDVLGLVATAFTHRDSRAGDPDLHTHVAVANKVQTLDGRWLSIDGRVLFKATVAASETYNTALEQHLRADLGVTFAERPQEDARKRPVREVVGVDPRLNERWSSRRRSIEARRSELAADFQAAHGRPPTPVESIQLAQQATLETREAKHEPRSLTEQRQAWRAQAIEVLGGADALDTMAHDALSREPERAVRVDDAWVEAAAQQVVKAVESRRATWQVWHVRAEAQRRVRAAGLAAGESEQAVDRVVEQALTGGSVSLARPDDGLVEPPALRRRDGASVYTVAGADQYTSARVLAAEQRLVATAGLADGYAAGAASVDLALLEATANGTTLNAGQAALVRSMATSGARLQLAIAPAGAGKTTAMRALAGAWTDAGGEVIGLAPSAAAAAALREHTGTNTDTLAKLVWSIEHDDLPDWAATIGPQTLVVIDEAGMADTLSLDAAVAFVVARGGSVRLIGDDQQLAAIGAGGVLRDIEASHGAARLTELMRFADPAEGAASLALRDGRPEALGFYLDHGRVHVGDLATMTEDVFTAWQNDRAEGRDAIMLAPTRELVAELNQRARAHRLTQEAIPAARHRRVPAPAGRGPGSESSGIRGTSHDNRAARLADGNEASVGDLIITRANERRLRISATDWVKNGDRWTVRAVGADGGLSVQHTRTGRLVTLPARYVTASTELGYATTVHGAQGVSVDVMHGLATGAESRQQLYTMLTRGRHANHVYLQVVGDGDPHTVIRPETISPPTPTDLLETVLIRDDSPTSASTLLREAADPAVLLGQATSRYVDALYAAAEDLLGPEAIASVASTAEALVPGVREEAAWPTLRAHLLLLGASGTDPAAALRAAIEGRELDTAGDRAAVLDWRLDDSGLRNAGPLTGVAPLPWVPAVPARLAADPVWGQYLTRRADLVGDLAAQVRAAASQAETPAWATGLGRRVDAALTAEVDVWRAAMQVPESDRRPTGPRQLAKAPALWQRDLDAHLAAGHAPAMDEWAPLLRRVAPRLAGDEFAPILAERLAALSRAGVDARALLERVAAQGPLPDDHAAAALWWRISHHVEPAVATAADPSGGLSAPWTHRLTAHVGADRAAAIQTSAWWPALVTAVDHALARGNRIDDLLDTAGRHLDGVDVDECHAMVWRISVLTEPASHEPHDGEDLEVAPEDLLVDVEPPADAPTAAEWEAYLTGHGEGLEPLTEDGSPAQAVEAELQLAALVRDTMGPLDPSEPEIQHLLERAHEWDHCPVTRERMVEVNELSLAFFEARFERSWVRDYLAARFHEDLAGHLALGADYRPGYAPAGWTGLVEHLRSLGVTDKEMTLTGVATIVRTGRLIDRFRDRAVLPIIDGGQVLGFVGRRHPHLTDADNAGPKYLNTADTPLFHKGAQLFGVLPWLRDAGAVPVLVEGPMDAIAVTLATGGSHIGVAPLGTALTEAQARQLVGLATSAGTGPVVATDGDLAGWMAAERAYWLLAQHGAEPLSVRLDDGTDPAQLLAAEGPAGLSALLRMPRPLGHVLVHERLANLPGQQAVEAAAAIVAAQPSSVWEPAVGDIAAATGAHPREVRRALLAASRAWNADPRPVAQQQLAGLHEVRTRMGQGPGEPAQRHTQRRTPRESPAEEALRPRPVPNRADAQAPAAPRR</sequence>
<dbReference type="InterPro" id="IPR013264">
    <property type="entry name" value="DNAG_N"/>
</dbReference>
<dbReference type="Pfam" id="PF13604">
    <property type="entry name" value="AAA_30"/>
    <property type="match status" value="1"/>
</dbReference>
<feature type="compositionally biased region" description="Basic and acidic residues" evidence="1">
    <location>
        <begin position="1849"/>
        <end position="1860"/>
    </location>
</feature>
<dbReference type="InterPro" id="IPR027417">
    <property type="entry name" value="P-loop_NTPase"/>
</dbReference>
<evidence type="ECO:0000259" key="2">
    <source>
        <dbReference type="SMART" id="SM00493"/>
    </source>
</evidence>
<dbReference type="CDD" id="cd03364">
    <property type="entry name" value="TOPRIM_DnaG_primases"/>
    <property type="match status" value="1"/>
</dbReference>
<dbReference type="PANTHER" id="PTHR30313">
    <property type="entry name" value="DNA PRIMASE"/>
    <property type="match status" value="1"/>
</dbReference>
<comment type="caution">
    <text evidence="3">The sequence shown here is derived from an EMBL/GenBank/DDBJ whole genome shotgun (WGS) entry which is preliminary data.</text>
</comment>
<reference evidence="3 4" key="1">
    <citation type="submission" date="2022-11" db="EMBL/GenBank/DDBJ databases">
        <title>Anaerobic phenanthrene biodegradation by a DNRA strain PheN6.</title>
        <authorList>
            <person name="Zhang Z."/>
        </authorList>
    </citation>
    <scope>NUCLEOTIDE SEQUENCE [LARGE SCALE GENOMIC DNA]</scope>
    <source>
        <strain evidence="3 4">PheN6</strain>
    </source>
</reference>
<dbReference type="NCBIfam" id="NF041492">
    <property type="entry name" value="MobF"/>
    <property type="match status" value="1"/>
</dbReference>
<organism evidence="3 4">
    <name type="scientific">Intrasporangium calvum</name>
    <dbReference type="NCBI Taxonomy" id="53358"/>
    <lineage>
        <taxon>Bacteria</taxon>
        <taxon>Bacillati</taxon>
        <taxon>Actinomycetota</taxon>
        <taxon>Actinomycetes</taxon>
        <taxon>Micrococcales</taxon>
        <taxon>Intrasporangiaceae</taxon>
        <taxon>Intrasporangium</taxon>
    </lineage>
</organism>
<evidence type="ECO:0000313" key="4">
    <source>
        <dbReference type="Proteomes" id="UP001150259"/>
    </source>
</evidence>
<dbReference type="PANTHER" id="PTHR30313:SF2">
    <property type="entry name" value="DNA PRIMASE"/>
    <property type="match status" value="1"/>
</dbReference>
<dbReference type="Proteomes" id="UP001150259">
    <property type="component" value="Unassembled WGS sequence"/>
</dbReference>
<dbReference type="RefSeq" id="WP_272460884.1">
    <property type="nucleotide sequence ID" value="NZ_JAPFQL010000009.1"/>
</dbReference>
<feature type="compositionally biased region" description="Low complexity" evidence="1">
    <location>
        <begin position="1865"/>
        <end position="1878"/>
    </location>
</feature>
<feature type="region of interest" description="Disordered" evidence="1">
    <location>
        <begin position="819"/>
        <end position="843"/>
    </location>
</feature>
<dbReference type="Gene3D" id="3.40.1360.10">
    <property type="match status" value="1"/>
</dbReference>
<dbReference type="Pfam" id="PF08275">
    <property type="entry name" value="DNAG_N"/>
    <property type="match status" value="1"/>
</dbReference>
<feature type="region of interest" description="Disordered" evidence="1">
    <location>
        <begin position="1832"/>
        <end position="1878"/>
    </location>
</feature>
<evidence type="ECO:0000256" key="1">
    <source>
        <dbReference type="SAM" id="MobiDB-lite"/>
    </source>
</evidence>
<dbReference type="Gene3D" id="3.40.50.300">
    <property type="entry name" value="P-loop containing nucleotide triphosphate hydrolases"/>
    <property type="match status" value="2"/>
</dbReference>
<evidence type="ECO:0000313" key="3">
    <source>
        <dbReference type="EMBL" id="MDC5696309.1"/>
    </source>
</evidence>
<dbReference type="SUPFAM" id="SSF52540">
    <property type="entry name" value="P-loop containing nucleoside triphosphate hydrolases"/>
    <property type="match status" value="2"/>
</dbReference>
<dbReference type="Pfam" id="PF13155">
    <property type="entry name" value="Toprim_2"/>
    <property type="match status" value="1"/>
</dbReference>
<feature type="domain" description="Toprim" evidence="2">
    <location>
        <begin position="1637"/>
        <end position="1714"/>
    </location>
</feature>
<dbReference type="SUPFAM" id="SSF56731">
    <property type="entry name" value="DNA primase core"/>
    <property type="match status" value="1"/>
</dbReference>
<dbReference type="Gene3D" id="2.30.30.940">
    <property type="match status" value="1"/>
</dbReference>
<dbReference type="Gene3D" id="3.90.980.10">
    <property type="entry name" value="DNA primase, catalytic core, N-terminal domain"/>
    <property type="match status" value="1"/>
</dbReference>
<dbReference type="InterPro" id="IPR037068">
    <property type="entry name" value="DNA_primase_core_N_sf"/>
</dbReference>
<dbReference type="InterPro" id="IPR014862">
    <property type="entry name" value="TrwC"/>
</dbReference>
<keyword evidence="4" id="KW-1185">Reference proteome</keyword>
<accession>A0ABT5GDV5</accession>